<accession>A0A975GFA7</accession>
<dbReference type="KEGG" id="dli:dnl_12370"/>
<proteinExistence type="predicted"/>
<reference evidence="1" key="1">
    <citation type="journal article" date="2021" name="Microb. Physiol.">
        <title>Proteogenomic Insights into the Physiology of Marine, Sulfate-Reducing, Filamentous Desulfonema limicola and Desulfonema magnum.</title>
        <authorList>
            <person name="Schnaars V."/>
            <person name="Wohlbrand L."/>
            <person name="Scheve S."/>
            <person name="Hinrichs C."/>
            <person name="Reinhardt R."/>
            <person name="Rabus R."/>
        </authorList>
    </citation>
    <scope>NUCLEOTIDE SEQUENCE</scope>
    <source>
        <strain evidence="1">5ac10</strain>
    </source>
</reference>
<dbReference type="Proteomes" id="UP000663720">
    <property type="component" value="Chromosome"/>
</dbReference>
<gene>
    <name evidence="1" type="ORF">dnl_12370</name>
</gene>
<protein>
    <submittedName>
        <fullName evidence="1">Uncharacterized protein</fullName>
    </submittedName>
</protein>
<evidence type="ECO:0000313" key="1">
    <source>
        <dbReference type="EMBL" id="QTA78990.1"/>
    </source>
</evidence>
<keyword evidence="2" id="KW-1185">Reference proteome</keyword>
<dbReference type="AlphaFoldDB" id="A0A975GFA7"/>
<evidence type="ECO:0000313" key="2">
    <source>
        <dbReference type="Proteomes" id="UP000663720"/>
    </source>
</evidence>
<sequence length="43" mass="4745">MVTPKNKMTGLICMFKTAFMRNSISPSILPGKQAGDQRLFTAI</sequence>
<name>A0A975GFA7_9BACT</name>
<organism evidence="1 2">
    <name type="scientific">Desulfonema limicola</name>
    <dbReference type="NCBI Taxonomy" id="45656"/>
    <lineage>
        <taxon>Bacteria</taxon>
        <taxon>Pseudomonadati</taxon>
        <taxon>Thermodesulfobacteriota</taxon>
        <taxon>Desulfobacteria</taxon>
        <taxon>Desulfobacterales</taxon>
        <taxon>Desulfococcaceae</taxon>
        <taxon>Desulfonema</taxon>
    </lineage>
</organism>
<dbReference type="EMBL" id="CP061799">
    <property type="protein sequence ID" value="QTA78990.1"/>
    <property type="molecule type" value="Genomic_DNA"/>
</dbReference>